<accession>A0ABN8SDA5</accession>
<evidence type="ECO:0000313" key="2">
    <source>
        <dbReference type="EMBL" id="CAH3189508.1"/>
    </source>
</evidence>
<feature type="compositionally biased region" description="Low complexity" evidence="1">
    <location>
        <begin position="304"/>
        <end position="322"/>
    </location>
</feature>
<feature type="non-terminal residue" evidence="2">
    <location>
        <position position="1"/>
    </location>
</feature>
<comment type="caution">
    <text evidence="2">The sequence shown here is derived from an EMBL/GenBank/DDBJ whole genome shotgun (WGS) entry which is preliminary data.</text>
</comment>
<feature type="region of interest" description="Disordered" evidence="1">
    <location>
        <begin position="296"/>
        <end position="327"/>
    </location>
</feature>
<protein>
    <submittedName>
        <fullName evidence="2">Uncharacterized protein</fullName>
    </submittedName>
</protein>
<reference evidence="2 3" key="1">
    <citation type="submission" date="2022-05" db="EMBL/GenBank/DDBJ databases">
        <authorList>
            <consortium name="Genoscope - CEA"/>
            <person name="William W."/>
        </authorList>
    </citation>
    <scope>NUCLEOTIDE SEQUENCE [LARGE SCALE GENOMIC DNA]</scope>
</reference>
<dbReference type="Proteomes" id="UP001159405">
    <property type="component" value="Unassembled WGS sequence"/>
</dbReference>
<gene>
    <name evidence="2" type="ORF">PLOB_00044025</name>
</gene>
<feature type="compositionally biased region" description="Polar residues" evidence="1">
    <location>
        <begin position="84"/>
        <end position="97"/>
    </location>
</feature>
<keyword evidence="3" id="KW-1185">Reference proteome</keyword>
<organism evidence="2 3">
    <name type="scientific">Porites lobata</name>
    <dbReference type="NCBI Taxonomy" id="104759"/>
    <lineage>
        <taxon>Eukaryota</taxon>
        <taxon>Metazoa</taxon>
        <taxon>Cnidaria</taxon>
        <taxon>Anthozoa</taxon>
        <taxon>Hexacorallia</taxon>
        <taxon>Scleractinia</taxon>
        <taxon>Fungiina</taxon>
        <taxon>Poritidae</taxon>
        <taxon>Porites</taxon>
    </lineage>
</organism>
<feature type="compositionally biased region" description="Basic and acidic residues" evidence="1">
    <location>
        <begin position="64"/>
        <end position="81"/>
    </location>
</feature>
<sequence length="521" mass="57174">DPAASEQLTAKRPQENEPFNQKLKKLRASEVRSTDPDSRTPLRSLGTASAVERVSDQANYSLQKEGESQEHVIRNTEEIGHSKPGSQETRNGTVSSAPHSLLEELVDNGLMGYSTPEQNYLSNVSNATPMMQLNQSFHPGNTDMGGDLSKHDGFVPFPGPSDISSPTFLLDVSQQPLGVRAQVAQPMEIVNQSSHQDINSIARSNSKVSSDDSGQIVWSPSFDGYLENDALDSDPDWLLSLDFDGSDPSAVTPTPELTASSSYSSFDSIPSVASFNIGIQGQMNDDQNQKSEPLKALHPQVPHGNSSDSGLGSHSSSSGPQSTDMSENENNAVVDHAIIEIFPDVVGLRGAPSCEFPGLAERFPEVQSGYYTVEGVKEEFCWEKGDKDGKGDCIPPSTEEGEKTVIIWSLSREKMGEAKLLYVDRRKHKKEEHLKTYVRKVTQQIEDLAISLRDQADQSENDGTQHSEIFGSSRKVQVLRLLTHKAAQCVFQWDSFPLSELSIMMHDLKNAAINLEKITDR</sequence>
<feature type="region of interest" description="Disordered" evidence="1">
    <location>
        <begin position="1"/>
        <end position="97"/>
    </location>
</feature>
<dbReference type="EMBL" id="CALNXK010000729">
    <property type="protein sequence ID" value="CAH3189508.1"/>
    <property type="molecule type" value="Genomic_DNA"/>
</dbReference>
<feature type="compositionally biased region" description="Basic and acidic residues" evidence="1">
    <location>
        <begin position="27"/>
        <end position="40"/>
    </location>
</feature>
<proteinExistence type="predicted"/>
<name>A0ABN8SDA5_9CNID</name>
<evidence type="ECO:0000313" key="3">
    <source>
        <dbReference type="Proteomes" id="UP001159405"/>
    </source>
</evidence>
<evidence type="ECO:0000256" key="1">
    <source>
        <dbReference type="SAM" id="MobiDB-lite"/>
    </source>
</evidence>